<dbReference type="EMBL" id="JANPWZ010000974">
    <property type="protein sequence ID" value="KAJ3570043.1"/>
    <property type="molecule type" value="Genomic_DNA"/>
</dbReference>
<reference evidence="1" key="1">
    <citation type="submission" date="2022-07" db="EMBL/GenBank/DDBJ databases">
        <title>Genome Sequence of Xylaria arbuscula.</title>
        <authorList>
            <person name="Buettner E."/>
        </authorList>
    </citation>
    <scope>NUCLEOTIDE SEQUENCE</scope>
    <source>
        <strain evidence="1">VT107</strain>
    </source>
</reference>
<sequence>MANSNIPRSSTQREPSGFEMVEAIVQPRAPARCSRCQELGHTIASKACPLRHAELLPVAGMATTDTTDTAVEAANIATAAASTTISIAAEAIAKASANIAAAEASACTARTSAEVVDSITVIALSSSLSAPSSPLRPSSPLIRYNDPQAIYQRYVDVREAWYKAQPRGSIKTNQQYQKAIGLPARYDERSFEWCLDYSQMGKRCTNSTGPREWTKEEKMAYLDWDRAENERVEALYAENPLDPGRRGVGDIWRRIEDDNRVQQSLYSRR</sequence>
<gene>
    <name evidence="1" type="ORF">NPX13_g5869</name>
</gene>
<name>A0A9W8NDN4_9PEZI</name>
<dbReference type="Proteomes" id="UP001148614">
    <property type="component" value="Unassembled WGS sequence"/>
</dbReference>
<evidence type="ECO:0000313" key="1">
    <source>
        <dbReference type="EMBL" id="KAJ3570043.1"/>
    </source>
</evidence>
<comment type="caution">
    <text evidence="1">The sequence shown here is derived from an EMBL/GenBank/DDBJ whole genome shotgun (WGS) entry which is preliminary data.</text>
</comment>
<accession>A0A9W8NDN4</accession>
<dbReference type="AlphaFoldDB" id="A0A9W8NDN4"/>
<evidence type="ECO:0000313" key="2">
    <source>
        <dbReference type="Proteomes" id="UP001148614"/>
    </source>
</evidence>
<organism evidence="1 2">
    <name type="scientific">Xylaria arbuscula</name>
    <dbReference type="NCBI Taxonomy" id="114810"/>
    <lineage>
        <taxon>Eukaryota</taxon>
        <taxon>Fungi</taxon>
        <taxon>Dikarya</taxon>
        <taxon>Ascomycota</taxon>
        <taxon>Pezizomycotina</taxon>
        <taxon>Sordariomycetes</taxon>
        <taxon>Xylariomycetidae</taxon>
        <taxon>Xylariales</taxon>
        <taxon>Xylariaceae</taxon>
        <taxon>Xylaria</taxon>
    </lineage>
</organism>
<protein>
    <recommendedName>
        <fullName evidence="3">Zinc knuckle domain-containing protein</fullName>
    </recommendedName>
</protein>
<keyword evidence="2" id="KW-1185">Reference proteome</keyword>
<evidence type="ECO:0008006" key="3">
    <source>
        <dbReference type="Google" id="ProtNLM"/>
    </source>
</evidence>
<proteinExistence type="predicted"/>